<keyword evidence="1" id="KW-0238">DNA-binding</keyword>
<dbReference type="CDD" id="cd00093">
    <property type="entry name" value="HTH_XRE"/>
    <property type="match status" value="1"/>
</dbReference>
<dbReference type="Pfam" id="PF01381">
    <property type="entry name" value="HTH_3"/>
    <property type="match status" value="1"/>
</dbReference>
<proteinExistence type="predicted"/>
<dbReference type="EMBL" id="QROV01000001">
    <property type="protein sequence ID" value="RHL64315.1"/>
    <property type="molecule type" value="Genomic_DNA"/>
</dbReference>
<dbReference type="InterPro" id="IPR001387">
    <property type="entry name" value="Cro/C1-type_HTH"/>
</dbReference>
<dbReference type="Gene3D" id="1.10.260.40">
    <property type="entry name" value="lambda repressor-like DNA-binding domains"/>
    <property type="match status" value="1"/>
</dbReference>
<evidence type="ECO:0000313" key="7">
    <source>
        <dbReference type="Proteomes" id="UP000460317"/>
    </source>
</evidence>
<evidence type="ECO:0000313" key="5">
    <source>
        <dbReference type="EMBL" id="UYU65236.1"/>
    </source>
</evidence>
<evidence type="ECO:0000256" key="1">
    <source>
        <dbReference type="ARBA" id="ARBA00023125"/>
    </source>
</evidence>
<dbReference type="Proteomes" id="UP000460317">
    <property type="component" value="Unassembled WGS sequence"/>
</dbReference>
<dbReference type="Proteomes" id="UP001156218">
    <property type="component" value="Chromosome"/>
</dbReference>
<dbReference type="EMBL" id="WCSB01000004">
    <property type="protein sequence ID" value="KAB4453909.1"/>
    <property type="molecule type" value="Genomic_DNA"/>
</dbReference>
<dbReference type="PROSITE" id="PS50943">
    <property type="entry name" value="HTH_CROC1"/>
    <property type="match status" value="1"/>
</dbReference>
<reference evidence="5 8" key="3">
    <citation type="submission" date="2021-06" db="EMBL/GenBank/DDBJ databases">
        <title>Interrogation of the integrated mobile genetic elements in gut-associated Bacteroides with a consensus prediction approach.</title>
        <authorList>
            <person name="Campbell D.E."/>
            <person name="Leigh J.R."/>
            <person name="Kim T."/>
            <person name="England W."/>
            <person name="Whitaker R.J."/>
            <person name="Degnan P.H."/>
        </authorList>
    </citation>
    <scope>NUCLEOTIDE SEQUENCE [LARGE SCALE GENOMIC DNA]</scope>
    <source>
        <strain evidence="5 8">WAL8669</strain>
    </source>
</reference>
<dbReference type="AlphaFoldDB" id="A0A173T3Y4"/>
<dbReference type="GO" id="GO:0003700">
    <property type="term" value="F:DNA-binding transcription factor activity"/>
    <property type="evidence" value="ECO:0007669"/>
    <property type="project" value="TreeGrafter"/>
</dbReference>
<dbReference type="GO" id="GO:0003677">
    <property type="term" value="F:DNA binding"/>
    <property type="evidence" value="ECO:0007669"/>
    <property type="project" value="UniProtKB-KW"/>
</dbReference>
<dbReference type="PANTHER" id="PTHR46797:SF1">
    <property type="entry name" value="METHYLPHOSPHONATE SYNTHASE"/>
    <property type="match status" value="1"/>
</dbReference>
<gene>
    <name evidence="4" type="ORF">DW011_00550</name>
    <name evidence="3" type="ORF">GAN93_06365</name>
    <name evidence="5" type="ORF">KQP68_16850</name>
</gene>
<dbReference type="SMART" id="SM00530">
    <property type="entry name" value="HTH_XRE"/>
    <property type="match status" value="1"/>
</dbReference>
<evidence type="ECO:0000313" key="4">
    <source>
        <dbReference type="EMBL" id="RHL64315.1"/>
    </source>
</evidence>
<sequence length="74" mass="8583">MTEIMLDKQETLNEIGTKIRKLRESKNLSIQEFADKLEMEYNNVIRIEKGRTNFTIGTLVKIANSLEVNLKDIV</sequence>
<evidence type="ECO:0000313" key="6">
    <source>
        <dbReference type="Proteomes" id="UP000283616"/>
    </source>
</evidence>
<dbReference type="EMBL" id="CP083680">
    <property type="protein sequence ID" value="UYU65236.1"/>
    <property type="molecule type" value="Genomic_DNA"/>
</dbReference>
<dbReference type="Proteomes" id="UP000283616">
    <property type="component" value="Unassembled WGS sequence"/>
</dbReference>
<reference evidence="3 7" key="2">
    <citation type="journal article" date="2019" name="Nat. Med.">
        <title>A library of human gut bacterial isolates paired with longitudinal multiomics data enables mechanistic microbiome research.</title>
        <authorList>
            <person name="Poyet M."/>
            <person name="Groussin M."/>
            <person name="Gibbons S.M."/>
            <person name="Avila-Pacheco J."/>
            <person name="Jiang X."/>
            <person name="Kearney S.M."/>
            <person name="Perrotta A.R."/>
            <person name="Berdy B."/>
            <person name="Zhao S."/>
            <person name="Lieberman T.D."/>
            <person name="Swanson P.K."/>
            <person name="Smith M."/>
            <person name="Roesemann S."/>
            <person name="Alexander J.E."/>
            <person name="Rich S.A."/>
            <person name="Livny J."/>
            <person name="Vlamakis H."/>
            <person name="Clish C."/>
            <person name="Bullock K."/>
            <person name="Deik A."/>
            <person name="Scott J."/>
            <person name="Pierce K.A."/>
            <person name="Xavier R.J."/>
            <person name="Alm E.J."/>
        </authorList>
    </citation>
    <scope>NUCLEOTIDE SEQUENCE [LARGE SCALE GENOMIC DNA]</scope>
    <source>
        <strain evidence="3 7">BIOML-A165</strain>
    </source>
</reference>
<dbReference type="RefSeq" id="WP_016269111.1">
    <property type="nucleotide sequence ID" value="NZ_BAABZI010000001.1"/>
</dbReference>
<protein>
    <submittedName>
        <fullName evidence="5">Helix-turn-helix domain-containing protein</fullName>
    </submittedName>
    <submittedName>
        <fullName evidence="3">Helix-turn-helix transcriptional regulator</fullName>
    </submittedName>
    <submittedName>
        <fullName evidence="4">XRE family transcriptional regulator</fullName>
    </submittedName>
</protein>
<evidence type="ECO:0000259" key="2">
    <source>
        <dbReference type="PROSITE" id="PS50943"/>
    </source>
</evidence>
<reference evidence="4 6" key="1">
    <citation type="submission" date="2018-08" db="EMBL/GenBank/DDBJ databases">
        <title>A genome reference for cultivated species of the human gut microbiota.</title>
        <authorList>
            <person name="Zou Y."/>
            <person name="Xue W."/>
            <person name="Luo G."/>
        </authorList>
    </citation>
    <scope>NUCLEOTIDE SEQUENCE [LARGE SCALE GENOMIC DNA]</scope>
    <source>
        <strain evidence="4 6">AF37-12</strain>
    </source>
</reference>
<organism evidence="4 6">
    <name type="scientific">Bacteroides thetaiotaomicron</name>
    <dbReference type="NCBI Taxonomy" id="818"/>
    <lineage>
        <taxon>Bacteria</taxon>
        <taxon>Pseudomonadati</taxon>
        <taxon>Bacteroidota</taxon>
        <taxon>Bacteroidia</taxon>
        <taxon>Bacteroidales</taxon>
        <taxon>Bacteroidaceae</taxon>
        <taxon>Bacteroides</taxon>
    </lineage>
</organism>
<name>A0A173T3Y4_BACT4</name>
<dbReference type="InterPro" id="IPR050807">
    <property type="entry name" value="TransReg_Diox_bact_type"/>
</dbReference>
<evidence type="ECO:0000313" key="3">
    <source>
        <dbReference type="EMBL" id="KAB4453909.1"/>
    </source>
</evidence>
<dbReference type="PANTHER" id="PTHR46797">
    <property type="entry name" value="HTH-TYPE TRANSCRIPTIONAL REGULATOR"/>
    <property type="match status" value="1"/>
</dbReference>
<dbReference type="GO" id="GO:0005829">
    <property type="term" value="C:cytosol"/>
    <property type="evidence" value="ECO:0007669"/>
    <property type="project" value="TreeGrafter"/>
</dbReference>
<dbReference type="SUPFAM" id="SSF47413">
    <property type="entry name" value="lambda repressor-like DNA-binding domains"/>
    <property type="match status" value="1"/>
</dbReference>
<feature type="domain" description="HTH cro/C1-type" evidence="2">
    <location>
        <begin position="19"/>
        <end position="73"/>
    </location>
</feature>
<accession>A0A173T3Y4</accession>
<dbReference type="InterPro" id="IPR010982">
    <property type="entry name" value="Lambda_DNA-bd_dom_sf"/>
</dbReference>
<evidence type="ECO:0000313" key="8">
    <source>
        <dbReference type="Proteomes" id="UP001156218"/>
    </source>
</evidence>